<protein>
    <recommendedName>
        <fullName evidence="4">Myb-like domain-containing protein</fullName>
    </recommendedName>
</protein>
<sequence length="678" mass="75880">MSQHDPVSGSEYQTSSTDQEAHTASPSASWSPSPRKRKHSQSEVAGSTPHPKRHLQRQYNDAYRNLFNKEVERAATHFVLDVSFAPPQDQTGASQWSSEEKLILFAALERLGRDNIAGIARAIGSKSIPEVHEFILLLQDAALKQGGTKTTLRDIPAAVELSAACTKQLELAGDALAFYQERFEAKEEQERYGKYWLITPDIANEVEEAMRPSRTASPSCSRPPKFEGEGAKQSSKSRDRHRAQILEDIPEGELLKLSVLLKLSSTIFMNSSPALDFPFPHWSTLVSPLASEPSVYRTALMDFHTLTVSVTKRLIQAAIIQATSRIRSQGWRVQKNVKPFVRRRDVLTAISIVKMPRNGLERWRGVARRCGLLVSDGTGKSKKELDWDEVEEYLRVSDHFVESSETGVNNHGLLSGSEDATFGARATRSSTPLPSGLRFPSVFEPESDSDREHSDQERNPDDSDGDSSQSSLQDSPVPDMKPWQDSSAKPMNLEEFDHEASLAEEQRLWYLLGHPVDQTVPALDDKYESSLSDERLHPMDDDWRGWTEYRAEWEEFYNPAPLANFQANQKSNRSSMPFRPGYSSDTNIRATSLSSNEGRRRKKRMRTAETELPIRGARAYAALRERTSAPDGLGEGTDNENEDTKLPVASVENPYEEGAVSDMDEDIESVLHSGGPFD</sequence>
<feature type="region of interest" description="Disordered" evidence="1">
    <location>
        <begin position="568"/>
        <end position="678"/>
    </location>
</feature>
<dbReference type="GO" id="GO:0000182">
    <property type="term" value="F:rDNA binding"/>
    <property type="evidence" value="ECO:0007669"/>
    <property type="project" value="TreeGrafter"/>
</dbReference>
<feature type="region of interest" description="Disordered" evidence="1">
    <location>
        <begin position="424"/>
        <end position="498"/>
    </location>
</feature>
<dbReference type="GO" id="GO:0006361">
    <property type="term" value="P:transcription initiation at RNA polymerase I promoter"/>
    <property type="evidence" value="ECO:0007669"/>
    <property type="project" value="TreeGrafter"/>
</dbReference>
<accession>A0A9P4KCY5</accession>
<feature type="compositionally biased region" description="Low complexity" evidence="1">
    <location>
        <begin position="24"/>
        <end position="33"/>
    </location>
</feature>
<dbReference type="GO" id="GO:0000500">
    <property type="term" value="C:RNA polymerase I upstream activating factor complex"/>
    <property type="evidence" value="ECO:0007669"/>
    <property type="project" value="InterPro"/>
</dbReference>
<evidence type="ECO:0000256" key="1">
    <source>
        <dbReference type="SAM" id="MobiDB-lite"/>
    </source>
</evidence>
<feature type="compositionally biased region" description="Polar residues" evidence="1">
    <location>
        <begin position="583"/>
        <end position="596"/>
    </location>
</feature>
<dbReference type="GO" id="GO:0042790">
    <property type="term" value="P:nucleolar large rRNA transcription by RNA polymerase I"/>
    <property type="evidence" value="ECO:0007669"/>
    <property type="project" value="InterPro"/>
</dbReference>
<evidence type="ECO:0008006" key="4">
    <source>
        <dbReference type="Google" id="ProtNLM"/>
    </source>
</evidence>
<dbReference type="PANTHER" id="PTHR28079:SF1">
    <property type="entry name" value="RNA POLYMERASE I-SPECIFIC TRANSCRIPTION INITIATION FACTOR RRN5"/>
    <property type="match status" value="1"/>
</dbReference>
<evidence type="ECO:0000313" key="2">
    <source>
        <dbReference type="EMBL" id="KAF2265911.1"/>
    </source>
</evidence>
<feature type="region of interest" description="Disordered" evidence="1">
    <location>
        <begin position="1"/>
        <end position="56"/>
    </location>
</feature>
<proteinExistence type="predicted"/>
<dbReference type="PANTHER" id="PTHR28079">
    <property type="entry name" value="RNA POLYMERASE I-SPECIFIC TRANSCRIPTION INITIATION FACTOR RRN5"/>
    <property type="match status" value="1"/>
</dbReference>
<dbReference type="CDD" id="cd00167">
    <property type="entry name" value="SANT"/>
    <property type="match status" value="1"/>
</dbReference>
<keyword evidence="3" id="KW-1185">Reference proteome</keyword>
<name>A0A9P4KCY5_9PLEO</name>
<dbReference type="Proteomes" id="UP000800093">
    <property type="component" value="Unassembled WGS sequence"/>
</dbReference>
<organism evidence="2 3">
    <name type="scientific">Lojkania enalia</name>
    <dbReference type="NCBI Taxonomy" id="147567"/>
    <lineage>
        <taxon>Eukaryota</taxon>
        <taxon>Fungi</taxon>
        <taxon>Dikarya</taxon>
        <taxon>Ascomycota</taxon>
        <taxon>Pezizomycotina</taxon>
        <taxon>Dothideomycetes</taxon>
        <taxon>Pleosporomycetidae</taxon>
        <taxon>Pleosporales</taxon>
        <taxon>Pleosporales incertae sedis</taxon>
        <taxon>Lojkania</taxon>
    </lineage>
</organism>
<reference evidence="3" key="1">
    <citation type="journal article" date="2020" name="Stud. Mycol.">
        <title>101 Dothideomycetes genomes: A test case for predicting lifestyles and emergence of pathogens.</title>
        <authorList>
            <person name="Haridas S."/>
            <person name="Albert R."/>
            <person name="Binder M."/>
            <person name="Bloem J."/>
            <person name="LaButti K."/>
            <person name="Salamov A."/>
            <person name="Andreopoulos B."/>
            <person name="Baker S."/>
            <person name="Barry K."/>
            <person name="Bills G."/>
            <person name="Bluhm B."/>
            <person name="Cannon C."/>
            <person name="Castanera R."/>
            <person name="Culley D."/>
            <person name="Daum C."/>
            <person name="Ezra D."/>
            <person name="Gonzalez J."/>
            <person name="Henrissat B."/>
            <person name="Kuo A."/>
            <person name="Liang C."/>
            <person name="Lipzen A."/>
            <person name="Lutzoni F."/>
            <person name="Magnuson J."/>
            <person name="Mondo S."/>
            <person name="Nolan M."/>
            <person name="Ohm R."/>
            <person name="Pangilinan J."/>
            <person name="Park H.-J."/>
            <person name="Ramirez L."/>
            <person name="Alfaro M."/>
            <person name="Sun H."/>
            <person name="Tritt A."/>
            <person name="Yoshinaga Y."/>
            <person name="Zwiers L.-H."/>
            <person name="Turgeon B."/>
            <person name="Goodwin S."/>
            <person name="Spatafora J."/>
            <person name="Crous P."/>
            <person name="Grigoriev I."/>
        </authorList>
    </citation>
    <scope>NUCLEOTIDE SEQUENCE [LARGE SCALE GENOMIC DNA]</scope>
    <source>
        <strain evidence="3">CBS 304.66</strain>
    </source>
</reference>
<feature type="compositionally biased region" description="Low complexity" evidence="1">
    <location>
        <begin position="466"/>
        <end position="478"/>
    </location>
</feature>
<dbReference type="AlphaFoldDB" id="A0A9P4KCY5"/>
<gene>
    <name evidence="2" type="ORF">CC78DRAFT_167960</name>
</gene>
<dbReference type="InterPro" id="IPR039601">
    <property type="entry name" value="Rrn5"/>
</dbReference>
<dbReference type="GO" id="GO:0001181">
    <property type="term" value="F:RNA polymerase I general transcription initiation factor activity"/>
    <property type="evidence" value="ECO:0007669"/>
    <property type="project" value="TreeGrafter"/>
</dbReference>
<feature type="region of interest" description="Disordered" evidence="1">
    <location>
        <begin position="209"/>
        <end position="241"/>
    </location>
</feature>
<comment type="caution">
    <text evidence="2">The sequence shown here is derived from an EMBL/GenBank/DDBJ whole genome shotgun (WGS) entry which is preliminary data.</text>
</comment>
<feature type="compositionally biased region" description="Basic and acidic residues" evidence="1">
    <location>
        <begin position="448"/>
        <end position="461"/>
    </location>
</feature>
<evidence type="ECO:0000313" key="3">
    <source>
        <dbReference type="Proteomes" id="UP000800093"/>
    </source>
</evidence>
<dbReference type="OrthoDB" id="2240312at2759"/>
<feature type="compositionally biased region" description="Polar residues" evidence="1">
    <location>
        <begin position="1"/>
        <end position="18"/>
    </location>
</feature>
<dbReference type="EMBL" id="ML986602">
    <property type="protein sequence ID" value="KAF2265911.1"/>
    <property type="molecule type" value="Genomic_DNA"/>
</dbReference>
<dbReference type="InterPro" id="IPR001005">
    <property type="entry name" value="SANT/Myb"/>
</dbReference>